<evidence type="ECO:0000256" key="1">
    <source>
        <dbReference type="SAM" id="Phobius"/>
    </source>
</evidence>
<dbReference type="EMBL" id="JANBVO010000029">
    <property type="protein sequence ID" value="KAJ9138599.1"/>
    <property type="molecule type" value="Genomic_DNA"/>
</dbReference>
<keyword evidence="1" id="KW-1133">Transmembrane helix</keyword>
<proteinExistence type="predicted"/>
<reference evidence="2" key="1">
    <citation type="submission" date="2022-07" db="EMBL/GenBank/DDBJ databases">
        <title>Fungi with potential for degradation of polypropylene.</title>
        <authorList>
            <person name="Gostincar C."/>
        </authorList>
    </citation>
    <scope>NUCLEOTIDE SEQUENCE</scope>
    <source>
        <strain evidence="2">EXF-13308</strain>
    </source>
</reference>
<dbReference type="AlphaFoldDB" id="A0AA38R828"/>
<evidence type="ECO:0008006" key="4">
    <source>
        <dbReference type="Google" id="ProtNLM"/>
    </source>
</evidence>
<feature type="transmembrane region" description="Helical" evidence="1">
    <location>
        <begin position="20"/>
        <end position="38"/>
    </location>
</feature>
<evidence type="ECO:0000313" key="2">
    <source>
        <dbReference type="EMBL" id="KAJ9138599.1"/>
    </source>
</evidence>
<comment type="caution">
    <text evidence="2">The sequence shown here is derived from an EMBL/GenBank/DDBJ whole genome shotgun (WGS) entry which is preliminary data.</text>
</comment>
<keyword evidence="1" id="KW-0812">Transmembrane</keyword>
<organism evidence="2 3">
    <name type="scientific">Pleurostoma richardsiae</name>
    <dbReference type="NCBI Taxonomy" id="41990"/>
    <lineage>
        <taxon>Eukaryota</taxon>
        <taxon>Fungi</taxon>
        <taxon>Dikarya</taxon>
        <taxon>Ascomycota</taxon>
        <taxon>Pezizomycotina</taxon>
        <taxon>Sordariomycetes</taxon>
        <taxon>Sordariomycetidae</taxon>
        <taxon>Calosphaeriales</taxon>
        <taxon>Pleurostomataceae</taxon>
        <taxon>Pleurostoma</taxon>
    </lineage>
</organism>
<sequence length="144" mass="15457">MSSAAETPEPPKSLTAKLNAWGLSSFPGMGLATLITALHARPFQPLPMTFVPLLAFSSYLNVAGFKLDSAGITAAWSGLYVLLAMRRRSPRGLRGKFSARGLVRGTAMGLGTVNTVAGGWAYAMGDRAKETEERKERNRWGNQA</sequence>
<gene>
    <name evidence="2" type="ORF">NKR23_g8325</name>
</gene>
<feature type="transmembrane region" description="Helical" evidence="1">
    <location>
        <begin position="69"/>
        <end position="85"/>
    </location>
</feature>
<name>A0AA38R828_9PEZI</name>
<accession>A0AA38R828</accession>
<keyword evidence="3" id="KW-1185">Reference proteome</keyword>
<keyword evidence="1" id="KW-0472">Membrane</keyword>
<protein>
    <recommendedName>
        <fullName evidence="4">Altered inheritance of mitochondria protein 19</fullName>
    </recommendedName>
</protein>
<evidence type="ECO:0000313" key="3">
    <source>
        <dbReference type="Proteomes" id="UP001174694"/>
    </source>
</evidence>
<dbReference type="Proteomes" id="UP001174694">
    <property type="component" value="Unassembled WGS sequence"/>
</dbReference>